<evidence type="ECO:0000256" key="7">
    <source>
        <dbReference type="SAM" id="MobiDB-lite"/>
    </source>
</evidence>
<comment type="catalytic activity">
    <reaction evidence="6">
        <text>RNA(n) + a ribonucleoside 5'-triphosphate = RNA(n+1) + diphosphate</text>
        <dbReference type="Rhea" id="RHEA:21248"/>
        <dbReference type="Rhea" id="RHEA-COMP:14527"/>
        <dbReference type="Rhea" id="RHEA-COMP:17342"/>
        <dbReference type="ChEBI" id="CHEBI:33019"/>
        <dbReference type="ChEBI" id="CHEBI:61557"/>
        <dbReference type="ChEBI" id="CHEBI:140395"/>
        <dbReference type="EC" id="2.7.7.6"/>
    </reaction>
</comment>
<proteinExistence type="inferred from homology"/>
<dbReference type="Gene3D" id="3.10.450.40">
    <property type="match status" value="1"/>
</dbReference>
<evidence type="ECO:0000256" key="1">
    <source>
        <dbReference type="ARBA" id="ARBA00022478"/>
    </source>
</evidence>
<dbReference type="SMART" id="SM00663">
    <property type="entry name" value="RPOLA_N"/>
    <property type="match status" value="1"/>
</dbReference>
<dbReference type="PANTHER" id="PTHR19376:SF46">
    <property type="entry name" value="DNA-DIRECTED RNA POLYMERASE SUBUNIT"/>
    <property type="match status" value="1"/>
</dbReference>
<accession>A0A835BPJ4</accession>
<dbReference type="EMBL" id="JACEFO010001776">
    <property type="protein sequence ID" value="KAF8704095.1"/>
    <property type="molecule type" value="Genomic_DNA"/>
</dbReference>
<dbReference type="Proteomes" id="UP000636709">
    <property type="component" value="Unassembled WGS sequence"/>
</dbReference>
<evidence type="ECO:0000259" key="8">
    <source>
        <dbReference type="SMART" id="SM00663"/>
    </source>
</evidence>
<dbReference type="PANTHER" id="PTHR19376">
    <property type="entry name" value="DNA-DIRECTED RNA POLYMERASE"/>
    <property type="match status" value="1"/>
</dbReference>
<dbReference type="Pfam" id="PF11523">
    <property type="entry name" value="DUF3223"/>
    <property type="match status" value="1"/>
</dbReference>
<comment type="caution">
    <text evidence="9">The sequence shown here is derived from an EMBL/GenBank/DDBJ whole genome shotgun (WGS) entry which is preliminary data.</text>
</comment>
<feature type="compositionally biased region" description="Polar residues" evidence="7">
    <location>
        <begin position="1403"/>
        <end position="1425"/>
    </location>
</feature>
<keyword evidence="5 6" id="KW-0804">Transcription</keyword>
<dbReference type="InterPro" id="IPR007081">
    <property type="entry name" value="RNA_pol_Rpb1_5"/>
</dbReference>
<protein>
    <recommendedName>
        <fullName evidence="6">DNA-directed RNA polymerase subunit</fullName>
        <ecNumber evidence="6">2.7.7.6</ecNumber>
    </recommendedName>
</protein>
<dbReference type="InterPro" id="IPR000722">
    <property type="entry name" value="RNA_pol_asu"/>
</dbReference>
<dbReference type="SUPFAM" id="SSF64484">
    <property type="entry name" value="beta and beta-prime subunits of DNA dependent RNA-polymerase"/>
    <property type="match status" value="1"/>
</dbReference>
<dbReference type="GO" id="GO:0003677">
    <property type="term" value="F:DNA binding"/>
    <property type="evidence" value="ECO:0007669"/>
    <property type="project" value="InterPro"/>
</dbReference>
<name>A0A835BPJ4_9POAL</name>
<evidence type="ECO:0000256" key="2">
    <source>
        <dbReference type="ARBA" id="ARBA00022679"/>
    </source>
</evidence>
<feature type="compositionally biased region" description="Gly residues" evidence="7">
    <location>
        <begin position="1386"/>
        <end position="1396"/>
    </location>
</feature>
<comment type="similarity">
    <text evidence="6">Belongs to the RNA polymerase beta' chain family.</text>
</comment>
<evidence type="ECO:0000256" key="3">
    <source>
        <dbReference type="ARBA" id="ARBA00022695"/>
    </source>
</evidence>
<comment type="function">
    <text evidence="6">DNA-dependent RNA polymerase catalyzes the transcription of DNA into RNA using the four ribonucleoside triphosphates as substrates.</text>
</comment>
<organism evidence="9 10">
    <name type="scientific">Digitaria exilis</name>
    <dbReference type="NCBI Taxonomy" id="1010633"/>
    <lineage>
        <taxon>Eukaryota</taxon>
        <taxon>Viridiplantae</taxon>
        <taxon>Streptophyta</taxon>
        <taxon>Embryophyta</taxon>
        <taxon>Tracheophyta</taxon>
        <taxon>Spermatophyta</taxon>
        <taxon>Magnoliopsida</taxon>
        <taxon>Liliopsida</taxon>
        <taxon>Poales</taxon>
        <taxon>Poaceae</taxon>
        <taxon>PACMAD clade</taxon>
        <taxon>Panicoideae</taxon>
        <taxon>Panicodae</taxon>
        <taxon>Paniceae</taxon>
        <taxon>Anthephorinae</taxon>
        <taxon>Digitaria</taxon>
    </lineage>
</organism>
<evidence type="ECO:0000256" key="5">
    <source>
        <dbReference type="ARBA" id="ARBA00023163"/>
    </source>
</evidence>
<sequence>MADDDPAAAAPPGLHIQEGSIRRVKLSVASSEEILKAQPVDELGKPFPITHCSQLQDNPSLGLPLQVGSCESCGAAQINKCEGHFGLIELPVPIYHPSHIAELGKILNNICLCCLCLKKPRKKGTGMEKKFTSCSYCQDIPPLFVTQVKKSNGACSLELKAPLKEEVADGFWSFLDQFGFHTRRTSHRRPLHPKEVQNIMQKISKETKTRLAARGYNLQDGFVMSYMCVPPNCLHISNLLDDNTAMCPPDTSKGLLQKVLRIIEQIKSSSINQPNFEAREVGEDDLQLAVADYINMGETTKGTQSVTFTRQPAPKQWQQRMKDLFISKSSSFTCRAVITGDPYIRLDVVGVPDEVAGRISVEERVTSYNIARLQVMMDKGGLCLTYTDVNSNTYDLIGEKGSKKRTTLKVGETVERRVIDGDLVFLNRSPSTDKHSVEALYVHVHVDHTIKINPLICGPLGADFDGDCVHIFFPRSVSARVEAKELFAVENQMMNSHNAKLNFQIKNDNLLALKIMCDRRYSREEANQIAMFSPGMIPPGDHYWTIPQILQVTGALTTLPSHTNKESVGALVTAAISSTLSEKGPREGMELLNLLQPLLMESLLMDGFSMNLSDFDGPSAMRKAMESTVLDLNEFRQSTVDFIAHSSALGLLVDLKSDSAQRKLVEQIGFLGRQLQNSGRLYSGNLVEDCYRFLDKCSGSTKCCDPLKAHDVVKSSFYNGLNPHEELLHSISVREKIERSSSKALAEPGNLFKNMMAILRDVIVCYDGTIRTSCSNVIVQFGSTKVARSVTPGDPVGILASTAIANAAYKAVLDPNQNNMSSWDLMKEILLTKTSSMTYTTDQKAILYLEKCFCGLEFCMERTALKVQSCLKRIKLEDCATEVSIKYQQEVTQAAHCLVGHIHLKKENLDRIEITMGDILLTCQEVIGKNEKKSKQLRKILKTTQMSSSEYCLCDQDIGDEKTLQVSCLQFFLDASTTTGLSETNVVQLMTDTICPILLDTIIKGDPRVQEARIIWVERELTCWVQNSSAEQKGELALEITVEKVAAAESGGTWGVVMDSCIPVMDLIDTTRSTPYNIQEVHKLFGISCAFDRVRQHLSKAVGMVTKSILIEHLTTVASSMTCTGSLHGFNRPGYEATFQSLKIQAPFTEATLFSPMQCFRKSAEKIDSDQLASVVSTCSWGNRAAIGTGSAFEIHWKDENQFASNEILGGYGLYDFLATVGTIGAAEHKTDTHQNPCLYDVDDIPEDEVVCLGGNLPLSWTDQPKVNSLLHDFKGRRAGIHNNRQEHQGMENMSNWNSVPNWKNDRPRGPPHCAFAGSTNTSGSNKRRFTGELFERKQSKHSWSSAVTRQDDKPSWCSKNDAGKQKYGVAESSSSGGWKRKNGVFGQGGGRGMGKSEGSHRGGSNSRNWRVQNNSSARQGGHTSYSFTPVEQQIYAQVEPIMKNVKRIIRESRDGMKLSRDDEMFIVNNVLMYHPEKEKKISGQGNYIMVAKHHTFHSSRCLYVATSDGSSSDFSYKKCLENFIRIHYPDVADSFCRKYFK</sequence>
<evidence type="ECO:0000256" key="6">
    <source>
        <dbReference type="RuleBase" id="RU004279"/>
    </source>
</evidence>
<keyword evidence="1 6" id="KW-0240">DNA-directed RNA polymerase</keyword>
<reference evidence="9" key="1">
    <citation type="submission" date="2020-07" db="EMBL/GenBank/DDBJ databases">
        <title>Genome sequence and genetic diversity analysis of an under-domesticated orphan crop, white fonio (Digitaria exilis).</title>
        <authorList>
            <person name="Bennetzen J.L."/>
            <person name="Chen S."/>
            <person name="Ma X."/>
            <person name="Wang X."/>
            <person name="Yssel A.E.J."/>
            <person name="Chaluvadi S.R."/>
            <person name="Johnson M."/>
            <person name="Gangashetty P."/>
            <person name="Hamidou F."/>
            <person name="Sanogo M.D."/>
            <person name="Zwaenepoel A."/>
            <person name="Wallace J."/>
            <person name="Van De Peer Y."/>
            <person name="Van Deynze A."/>
        </authorList>
    </citation>
    <scope>NUCLEOTIDE SEQUENCE</scope>
    <source>
        <tissue evidence="9">Leaves</tissue>
    </source>
</reference>
<keyword evidence="4" id="KW-0862">Zinc</keyword>
<feature type="domain" description="RNA polymerase N-terminal" evidence="8">
    <location>
        <begin position="220"/>
        <end position="517"/>
    </location>
</feature>
<evidence type="ECO:0000313" key="10">
    <source>
        <dbReference type="Proteomes" id="UP000636709"/>
    </source>
</evidence>
<dbReference type="Pfam" id="PF00623">
    <property type="entry name" value="RNA_pol_Rpb1_2"/>
    <property type="match status" value="1"/>
</dbReference>
<gene>
    <name evidence="9" type="ORF">HU200_031583</name>
</gene>
<dbReference type="Pfam" id="PF04998">
    <property type="entry name" value="RNA_pol_Rpb1_5"/>
    <property type="match status" value="1"/>
</dbReference>
<dbReference type="GO" id="GO:0006351">
    <property type="term" value="P:DNA-templated transcription"/>
    <property type="evidence" value="ECO:0007669"/>
    <property type="project" value="InterPro"/>
</dbReference>
<dbReference type="Gene3D" id="3.30.1490.180">
    <property type="entry name" value="RNA polymerase ii"/>
    <property type="match status" value="1"/>
</dbReference>
<dbReference type="Gene3D" id="4.10.860.120">
    <property type="entry name" value="RNA polymerase II, clamp domain"/>
    <property type="match status" value="1"/>
</dbReference>
<dbReference type="GO" id="GO:0000428">
    <property type="term" value="C:DNA-directed RNA polymerase complex"/>
    <property type="evidence" value="ECO:0007669"/>
    <property type="project" value="UniProtKB-KW"/>
</dbReference>
<dbReference type="InterPro" id="IPR045867">
    <property type="entry name" value="DNA-dir_RpoC_beta_prime"/>
</dbReference>
<keyword evidence="3 6" id="KW-0548">Nucleotidyltransferase</keyword>
<feature type="region of interest" description="Disordered" evidence="7">
    <location>
        <begin position="1335"/>
        <end position="1425"/>
    </location>
</feature>
<dbReference type="EC" id="2.7.7.6" evidence="6"/>
<dbReference type="GO" id="GO:0003899">
    <property type="term" value="F:DNA-directed RNA polymerase activity"/>
    <property type="evidence" value="ECO:0007669"/>
    <property type="project" value="UniProtKB-EC"/>
</dbReference>
<dbReference type="Pfam" id="PF04997">
    <property type="entry name" value="RNA_pol_Rpb1_1"/>
    <property type="match status" value="1"/>
</dbReference>
<dbReference type="InterPro" id="IPR006592">
    <property type="entry name" value="RNA_pol_N"/>
</dbReference>
<keyword evidence="2 6" id="KW-0808">Transferase</keyword>
<evidence type="ECO:0000256" key="4">
    <source>
        <dbReference type="ARBA" id="ARBA00022833"/>
    </source>
</evidence>
<dbReference type="Gene3D" id="2.40.40.20">
    <property type="match status" value="1"/>
</dbReference>
<keyword evidence="10" id="KW-1185">Reference proteome</keyword>
<dbReference type="InterPro" id="IPR007080">
    <property type="entry name" value="RNA_pol_Rpb1_1"/>
</dbReference>
<dbReference type="InterPro" id="IPR044893">
    <property type="entry name" value="RNA_pol_Rpb1_clamp_domain"/>
</dbReference>
<evidence type="ECO:0000313" key="9">
    <source>
        <dbReference type="EMBL" id="KAF8704095.1"/>
    </source>
</evidence>
<dbReference type="OrthoDB" id="1926397at2759"/>